<feature type="compositionally biased region" description="Low complexity" evidence="2">
    <location>
        <begin position="87"/>
        <end position="98"/>
    </location>
</feature>
<dbReference type="Proteomes" id="UP001634007">
    <property type="component" value="Unassembled WGS sequence"/>
</dbReference>
<feature type="region of interest" description="Disordered" evidence="2">
    <location>
        <begin position="163"/>
        <end position="204"/>
    </location>
</feature>
<dbReference type="InterPro" id="IPR013761">
    <property type="entry name" value="SAM/pointed_sf"/>
</dbReference>
<gene>
    <name evidence="4" type="ORF">ACJRO7_008243</name>
</gene>
<evidence type="ECO:0000256" key="2">
    <source>
        <dbReference type="SAM" id="MobiDB-lite"/>
    </source>
</evidence>
<organism evidence="4 5">
    <name type="scientific">Eucalyptus globulus</name>
    <name type="common">Tasmanian blue gum</name>
    <dbReference type="NCBI Taxonomy" id="34317"/>
    <lineage>
        <taxon>Eukaryota</taxon>
        <taxon>Viridiplantae</taxon>
        <taxon>Streptophyta</taxon>
        <taxon>Embryophyta</taxon>
        <taxon>Tracheophyta</taxon>
        <taxon>Spermatophyta</taxon>
        <taxon>Magnoliopsida</taxon>
        <taxon>eudicotyledons</taxon>
        <taxon>Gunneridae</taxon>
        <taxon>Pentapetalae</taxon>
        <taxon>rosids</taxon>
        <taxon>malvids</taxon>
        <taxon>Myrtales</taxon>
        <taxon>Myrtaceae</taxon>
        <taxon>Myrtoideae</taxon>
        <taxon>Eucalypteae</taxon>
        <taxon>Eucalyptus</taxon>
    </lineage>
</organism>
<comment type="caution">
    <text evidence="4">The sequence shown here is derived from an EMBL/GenBank/DDBJ whole genome shotgun (WGS) entry which is preliminary data.</text>
</comment>
<sequence length="271" mass="29616">MLILRMDSKRERRPNVRLGEVGDFPAAFACVFSHRYEANSIRKRRNRVVDPGKRSVSKEAPPESLGLDRAVSPGISVDPLLQRGENENPASEAESSGEMGMAKFELNFGAVTRKCRVMKRRCRSAAGSNRVFASGWGFTYSPEIADESDGKVSVGFVENSAPDQFNDLSGRETSMASEEGTEDGNVSPNAGHGHGHGEDDAEVGRDGLSSVTEWLEELGLGKYADMFEMHEVDEEALPLLTLQDLKEMGVHAVGPRRKLYSAIKQLAGTLE</sequence>
<dbReference type="AlphaFoldDB" id="A0ABD3IQI7"/>
<dbReference type="SUPFAM" id="SSF47769">
    <property type="entry name" value="SAM/Pointed domain"/>
    <property type="match status" value="1"/>
</dbReference>
<reference evidence="4 5" key="1">
    <citation type="submission" date="2024-11" db="EMBL/GenBank/DDBJ databases">
        <title>Chromosome-level genome assembly of Eucalyptus globulus Labill. provides insights into its genome evolution.</title>
        <authorList>
            <person name="Li X."/>
        </authorList>
    </citation>
    <scope>NUCLEOTIDE SEQUENCE [LARGE SCALE GENOMIC DNA]</scope>
    <source>
        <strain evidence="4">CL2024</strain>
        <tissue evidence="4">Fresh tender leaves</tissue>
    </source>
</reference>
<evidence type="ECO:0000259" key="3">
    <source>
        <dbReference type="PROSITE" id="PS50105"/>
    </source>
</evidence>
<keyword evidence="1" id="KW-0677">Repeat</keyword>
<feature type="compositionally biased region" description="Polar residues" evidence="2">
    <location>
        <begin position="163"/>
        <end position="176"/>
    </location>
</feature>
<proteinExistence type="predicted"/>
<dbReference type="PROSITE" id="PS50105">
    <property type="entry name" value="SAM_DOMAIN"/>
    <property type="match status" value="1"/>
</dbReference>
<evidence type="ECO:0000313" key="4">
    <source>
        <dbReference type="EMBL" id="KAL3716630.1"/>
    </source>
</evidence>
<feature type="domain" description="SAM" evidence="3">
    <location>
        <begin position="206"/>
        <end position="269"/>
    </location>
</feature>
<dbReference type="PANTHER" id="PTHR10627">
    <property type="entry name" value="SCP160"/>
    <property type="match status" value="1"/>
</dbReference>
<dbReference type="Gene3D" id="1.10.150.50">
    <property type="entry name" value="Transcription Factor, Ets-1"/>
    <property type="match status" value="1"/>
</dbReference>
<dbReference type="SMART" id="SM00454">
    <property type="entry name" value="SAM"/>
    <property type="match status" value="1"/>
</dbReference>
<evidence type="ECO:0000256" key="1">
    <source>
        <dbReference type="ARBA" id="ARBA00022737"/>
    </source>
</evidence>
<dbReference type="EMBL" id="JBJKBG010000011">
    <property type="protein sequence ID" value="KAL3716630.1"/>
    <property type="molecule type" value="Genomic_DNA"/>
</dbReference>
<evidence type="ECO:0000313" key="5">
    <source>
        <dbReference type="Proteomes" id="UP001634007"/>
    </source>
</evidence>
<feature type="region of interest" description="Disordered" evidence="2">
    <location>
        <begin position="48"/>
        <end position="98"/>
    </location>
</feature>
<dbReference type="Pfam" id="PF07647">
    <property type="entry name" value="SAM_2"/>
    <property type="match status" value="1"/>
</dbReference>
<name>A0ABD3IQI7_EUCGL</name>
<feature type="compositionally biased region" description="Basic and acidic residues" evidence="2">
    <location>
        <begin position="195"/>
        <end position="204"/>
    </location>
</feature>
<dbReference type="PANTHER" id="PTHR10627:SF65">
    <property type="entry name" value="SAM DOMAIN-CONTAINING PROTEIN"/>
    <property type="match status" value="1"/>
</dbReference>
<accession>A0ABD3IQI7</accession>
<dbReference type="InterPro" id="IPR001660">
    <property type="entry name" value="SAM"/>
</dbReference>
<keyword evidence="5" id="KW-1185">Reference proteome</keyword>
<dbReference type="CDD" id="cd09487">
    <property type="entry name" value="SAM_superfamily"/>
    <property type="match status" value="1"/>
</dbReference>
<protein>
    <recommendedName>
        <fullName evidence="3">SAM domain-containing protein</fullName>
    </recommendedName>
</protein>
<feature type="compositionally biased region" description="Basic and acidic residues" evidence="2">
    <location>
        <begin position="48"/>
        <end position="61"/>
    </location>
</feature>